<comment type="caution">
    <text evidence="3">The sequence shown here is derived from an EMBL/GenBank/DDBJ whole genome shotgun (WGS) entry which is preliminary data.</text>
</comment>
<sequence length="59" mass="6275">MDGLRSNHVNRRPLVCAMVAAGVLCLVWLLPTAHPDGDGDAGGSVIPVEQPHFDLDQGR</sequence>
<dbReference type="Proteomes" id="UP000272474">
    <property type="component" value="Unassembled WGS sequence"/>
</dbReference>
<name>A0A3A9ZFD4_9ACTN</name>
<accession>A0A3A9ZFD4</accession>
<dbReference type="RefSeq" id="WP_120674588.1">
    <property type="nucleotide sequence ID" value="NZ_RBAL01000001.1"/>
</dbReference>
<keyword evidence="2" id="KW-1133">Transmembrane helix</keyword>
<evidence type="ECO:0000256" key="1">
    <source>
        <dbReference type="SAM" id="MobiDB-lite"/>
    </source>
</evidence>
<feature type="transmembrane region" description="Helical" evidence="2">
    <location>
        <begin position="12"/>
        <end position="30"/>
    </location>
</feature>
<dbReference type="EMBL" id="RBAL01000001">
    <property type="protein sequence ID" value="RKN46929.1"/>
    <property type="molecule type" value="Genomic_DNA"/>
</dbReference>
<proteinExistence type="predicted"/>
<reference evidence="3 4" key="1">
    <citation type="journal article" date="2014" name="Int. J. Syst. Evol. Microbiol.">
        <title>Streptomyces hoynatensis sp. nov., isolated from deep marine sediment.</title>
        <authorList>
            <person name="Veyisoglu A."/>
            <person name="Sahin N."/>
        </authorList>
    </citation>
    <scope>NUCLEOTIDE SEQUENCE [LARGE SCALE GENOMIC DNA]</scope>
    <source>
        <strain evidence="3 4">KCTC 29097</strain>
    </source>
</reference>
<evidence type="ECO:0008006" key="5">
    <source>
        <dbReference type="Google" id="ProtNLM"/>
    </source>
</evidence>
<keyword evidence="2" id="KW-0472">Membrane</keyword>
<feature type="region of interest" description="Disordered" evidence="1">
    <location>
        <begin position="39"/>
        <end position="59"/>
    </location>
</feature>
<dbReference type="OrthoDB" id="4334377at2"/>
<keyword evidence="2" id="KW-0812">Transmembrane</keyword>
<keyword evidence="4" id="KW-1185">Reference proteome</keyword>
<gene>
    <name evidence="3" type="ORF">D7294_01630</name>
</gene>
<organism evidence="3 4">
    <name type="scientific">Streptomyces hoynatensis</name>
    <dbReference type="NCBI Taxonomy" id="1141874"/>
    <lineage>
        <taxon>Bacteria</taxon>
        <taxon>Bacillati</taxon>
        <taxon>Actinomycetota</taxon>
        <taxon>Actinomycetes</taxon>
        <taxon>Kitasatosporales</taxon>
        <taxon>Streptomycetaceae</taxon>
        <taxon>Streptomyces</taxon>
    </lineage>
</organism>
<protein>
    <recommendedName>
        <fullName evidence="5">Secreted protein</fullName>
    </recommendedName>
</protein>
<dbReference type="AlphaFoldDB" id="A0A3A9ZFD4"/>
<evidence type="ECO:0000256" key="2">
    <source>
        <dbReference type="SAM" id="Phobius"/>
    </source>
</evidence>
<evidence type="ECO:0000313" key="4">
    <source>
        <dbReference type="Proteomes" id="UP000272474"/>
    </source>
</evidence>
<evidence type="ECO:0000313" key="3">
    <source>
        <dbReference type="EMBL" id="RKN46929.1"/>
    </source>
</evidence>